<reference evidence="2 3" key="1">
    <citation type="submission" date="2018-10" db="EMBL/GenBank/DDBJ databases">
        <authorList>
            <person name="Chen W.-M."/>
        </authorList>
    </citation>
    <scope>NUCLEOTIDE SEQUENCE [LARGE SCALE GENOMIC DNA]</scope>
    <source>
        <strain evidence="2 3">THS-13</strain>
    </source>
</reference>
<dbReference type="Proteomes" id="UP000282106">
    <property type="component" value="Unassembled WGS sequence"/>
</dbReference>
<name>A0A3N0VLN1_9GAMM</name>
<feature type="domain" description="DUF5666" evidence="1">
    <location>
        <begin position="286"/>
        <end position="318"/>
    </location>
</feature>
<dbReference type="AlphaFoldDB" id="A0A3N0VLN1"/>
<dbReference type="EMBL" id="RJVO01000001">
    <property type="protein sequence ID" value="ROH93637.1"/>
    <property type="molecule type" value="Genomic_DNA"/>
</dbReference>
<dbReference type="PROSITE" id="PS51257">
    <property type="entry name" value="PROKAR_LIPOPROTEIN"/>
    <property type="match status" value="1"/>
</dbReference>
<evidence type="ECO:0000313" key="2">
    <source>
        <dbReference type="EMBL" id="ROH93637.1"/>
    </source>
</evidence>
<feature type="domain" description="DUF5666" evidence="1">
    <location>
        <begin position="191"/>
        <end position="245"/>
    </location>
</feature>
<dbReference type="RefSeq" id="WP_123210492.1">
    <property type="nucleotide sequence ID" value="NZ_RJVO01000001.1"/>
</dbReference>
<feature type="domain" description="DUF5666" evidence="1">
    <location>
        <begin position="106"/>
        <end position="174"/>
    </location>
</feature>
<proteinExistence type="predicted"/>
<sequence length="490" mass="49964">MKKLSLVAIAALGLGACGGGNDPIGASLVTPSAKTAAGVVGGTPTALTFGGLPASISGSVTQNGKPASANDVQPGDVIQARVVASSAKADGAVQLSEVAVRFEVKGVLSRVDVAAGRLELYSQTVLVDALTRLYEDNPDDSYTSLTLADLSVGDYVEVSGQRQADGQVVATRVERKLLQAGDAGYSEVELRGPVSGLDTVAKSFVIDGQGVDYGSATSSGSLANGVRAEVEGSLSGSRLIARKVEVESRASGERSGEGELEAQLSGLDATARRFNLLGYVVDYSQASLSGTLAEGARVEVEGRFDASDANLLRASKVEVKHRNAGSGTADGEVKGALAAVDAVARTFEVGGAGYYADDSTVIERDDHAVGFDQLQNGGFVEVKSDSTRQVSGRSYAVKVGLKSGSAGGGSGGSGGQELKGEISGFDTGAKSFVINGTTVQVNASTRYEDGDQASSEAAFFGADRNGQRCEVKGSLNGAVLLASKIELERE</sequence>
<organism evidence="2 3">
    <name type="scientific">Stagnimonas aquatica</name>
    <dbReference type="NCBI Taxonomy" id="2689987"/>
    <lineage>
        <taxon>Bacteria</taxon>
        <taxon>Pseudomonadati</taxon>
        <taxon>Pseudomonadota</taxon>
        <taxon>Gammaproteobacteria</taxon>
        <taxon>Nevskiales</taxon>
        <taxon>Nevskiaceae</taxon>
        <taxon>Stagnimonas</taxon>
    </lineage>
</organism>
<feature type="domain" description="DUF5666" evidence="1">
    <location>
        <begin position="419"/>
        <end position="486"/>
    </location>
</feature>
<evidence type="ECO:0000259" key="1">
    <source>
        <dbReference type="Pfam" id="PF18914"/>
    </source>
</evidence>
<gene>
    <name evidence="2" type="ORF">ED208_03700</name>
</gene>
<protein>
    <recommendedName>
        <fullName evidence="1">DUF5666 domain-containing protein</fullName>
    </recommendedName>
</protein>
<keyword evidence="3" id="KW-1185">Reference proteome</keyword>
<accession>A0A3N0VLN1</accession>
<evidence type="ECO:0000313" key="3">
    <source>
        <dbReference type="Proteomes" id="UP000282106"/>
    </source>
</evidence>
<dbReference type="Pfam" id="PF18914">
    <property type="entry name" value="DUF5666"/>
    <property type="match status" value="5"/>
</dbReference>
<dbReference type="InterPro" id="IPR043724">
    <property type="entry name" value="DUF5666"/>
</dbReference>
<dbReference type="InParanoid" id="A0A3N0VLN1"/>
<comment type="caution">
    <text evidence="2">The sequence shown here is derived from an EMBL/GenBank/DDBJ whole genome shotgun (WGS) entry which is preliminary data.</text>
</comment>
<feature type="domain" description="DUF5666" evidence="1">
    <location>
        <begin position="334"/>
        <end position="385"/>
    </location>
</feature>